<dbReference type="Gene3D" id="3.40.50.300">
    <property type="entry name" value="P-loop containing nucleotide triphosphate hydrolases"/>
    <property type="match status" value="1"/>
</dbReference>
<keyword evidence="2" id="KW-1185">Reference proteome</keyword>
<sequence>MRYTALLGKTGRESQLLLDEPSSALDPQGRKDVVEIIRSDAGSGL</sequence>
<gene>
    <name evidence="1" type="ORF">HVS_10055</name>
</gene>
<protein>
    <submittedName>
        <fullName evidence="1">Uncharacterized protein</fullName>
    </submittedName>
</protein>
<dbReference type="EMBL" id="CP025197">
    <property type="protein sequence ID" value="AUG57908.1"/>
    <property type="molecule type" value="Genomic_DNA"/>
</dbReference>
<evidence type="ECO:0000313" key="2">
    <source>
        <dbReference type="Proteomes" id="UP000233534"/>
    </source>
</evidence>
<dbReference type="Proteomes" id="UP000233534">
    <property type="component" value="Chromosome"/>
</dbReference>
<dbReference type="InterPro" id="IPR027417">
    <property type="entry name" value="P-loop_NTPase"/>
</dbReference>
<proteinExistence type="predicted"/>
<dbReference type="SUPFAM" id="SSF52540">
    <property type="entry name" value="P-loop containing nucleoside triphosphate hydrolases"/>
    <property type="match status" value="1"/>
</dbReference>
<organism evidence="1 2">
    <name type="scientific">Acetivibrio saccincola</name>
    <dbReference type="NCBI Taxonomy" id="1677857"/>
    <lineage>
        <taxon>Bacteria</taxon>
        <taxon>Bacillati</taxon>
        <taxon>Bacillota</taxon>
        <taxon>Clostridia</taxon>
        <taxon>Eubacteriales</taxon>
        <taxon>Oscillospiraceae</taxon>
        <taxon>Acetivibrio</taxon>
    </lineage>
</organism>
<accession>A0A2K9E698</accession>
<dbReference type="AlphaFoldDB" id="A0A2K9E698"/>
<name>A0A2K9E698_9FIRM</name>
<reference evidence="1 2" key="1">
    <citation type="submission" date="2017-12" db="EMBL/GenBank/DDBJ databases">
        <title>Complete genome sequence of Herbivorax saccincola GGR1, a novel Cellulosome-producing hydrolytic bacterium in a thermophilic biogas plant, established by Illumina and Nanopore MinION sequencing.</title>
        <authorList>
            <person name="Pechtl A."/>
            <person name="Ruckert C."/>
            <person name="Koeck D.E."/>
            <person name="Maus I."/>
            <person name="Winkler A."/>
            <person name="Kalinowski J."/>
            <person name="Puhler A."/>
            <person name="Schwarz W.W."/>
            <person name="Zverlov V.V."/>
            <person name="Schluter A."/>
            <person name="Liebl W."/>
        </authorList>
    </citation>
    <scope>NUCLEOTIDE SEQUENCE [LARGE SCALE GENOMIC DNA]</scope>
    <source>
        <strain evidence="2">SR1</strain>
    </source>
</reference>
<evidence type="ECO:0000313" key="1">
    <source>
        <dbReference type="EMBL" id="AUG57908.1"/>
    </source>
</evidence>
<dbReference type="KEGG" id="hsc:HVS_10055"/>